<dbReference type="EMBL" id="LNCU01000123">
    <property type="protein sequence ID" value="KWV45559.1"/>
    <property type="molecule type" value="Genomic_DNA"/>
</dbReference>
<evidence type="ECO:0000313" key="1">
    <source>
        <dbReference type="EMBL" id="KWV45559.1"/>
    </source>
</evidence>
<sequence length="60" mass="6320">MTLAAPPAEHVCMTPTGVAFSAFASTPALLGAGRLLSMPARLADHDLHRGEEARTNDMMI</sequence>
<name>A0A120FH85_9BRAD</name>
<evidence type="ECO:0000313" key="2">
    <source>
        <dbReference type="Proteomes" id="UP000057737"/>
    </source>
</evidence>
<comment type="caution">
    <text evidence="1">The sequence shown here is derived from an EMBL/GenBank/DDBJ whole genome shotgun (WGS) entry which is preliminary data.</text>
</comment>
<dbReference type="Proteomes" id="UP000057737">
    <property type="component" value="Unassembled WGS sequence"/>
</dbReference>
<dbReference type="RefSeq" id="WP_066515374.1">
    <property type="nucleotide sequence ID" value="NZ_LNCU01000123.1"/>
</dbReference>
<protein>
    <submittedName>
        <fullName evidence="1">Uncharacterized protein</fullName>
    </submittedName>
</protein>
<organism evidence="1 2">
    <name type="scientific">Bradyrhizobium macuxiense</name>
    <dbReference type="NCBI Taxonomy" id="1755647"/>
    <lineage>
        <taxon>Bacteria</taxon>
        <taxon>Pseudomonadati</taxon>
        <taxon>Pseudomonadota</taxon>
        <taxon>Alphaproteobacteria</taxon>
        <taxon>Hyphomicrobiales</taxon>
        <taxon>Nitrobacteraceae</taxon>
        <taxon>Bradyrhizobium</taxon>
    </lineage>
</organism>
<reference evidence="1 2" key="1">
    <citation type="submission" date="2015-11" db="EMBL/GenBank/DDBJ databases">
        <title>Draft Genome Sequence of the Strain BR 10303 (Bradyrhizobium sp.) isolated from nodules of Centrolobium paraense.</title>
        <authorList>
            <person name="Zelli J.E."/>
            <person name="Simoes-Araujo J.L."/>
            <person name="Barauna A.C."/>
            <person name="Silva K."/>
        </authorList>
    </citation>
    <scope>NUCLEOTIDE SEQUENCE [LARGE SCALE GENOMIC DNA]</scope>
    <source>
        <strain evidence="1 2">BR 10303</strain>
    </source>
</reference>
<keyword evidence="2" id="KW-1185">Reference proteome</keyword>
<accession>A0A120FH85</accession>
<proteinExistence type="predicted"/>
<dbReference type="AlphaFoldDB" id="A0A120FH85"/>
<gene>
    <name evidence="1" type="ORF">AS156_23580</name>
</gene>